<dbReference type="InterPro" id="IPR044920">
    <property type="entry name" value="MnmG_C_subdom_sf"/>
</dbReference>
<organism evidence="6 7">
    <name type="scientific">Owenia fusiformis</name>
    <name type="common">Polychaete worm</name>
    <dbReference type="NCBI Taxonomy" id="6347"/>
    <lineage>
        <taxon>Eukaryota</taxon>
        <taxon>Metazoa</taxon>
        <taxon>Spiralia</taxon>
        <taxon>Lophotrochozoa</taxon>
        <taxon>Annelida</taxon>
        <taxon>Polychaeta</taxon>
        <taxon>Sedentaria</taxon>
        <taxon>Canalipalpata</taxon>
        <taxon>Sabellida</taxon>
        <taxon>Oweniida</taxon>
        <taxon>Oweniidae</taxon>
        <taxon>Owenia</taxon>
    </lineage>
</organism>
<evidence type="ECO:0000313" key="6">
    <source>
        <dbReference type="EMBL" id="CAH1800834.1"/>
    </source>
</evidence>
<proteinExistence type="inferred from homology"/>
<dbReference type="Pfam" id="PF13932">
    <property type="entry name" value="SAM_GIDA_C"/>
    <property type="match status" value="1"/>
</dbReference>
<evidence type="ECO:0000256" key="4">
    <source>
        <dbReference type="ARBA" id="ARBA00022827"/>
    </source>
</evidence>
<evidence type="ECO:0000256" key="3">
    <source>
        <dbReference type="ARBA" id="ARBA00022630"/>
    </source>
</evidence>
<sequence length="657" mass="72989">MNWCKRRTFLRVIQQSQFLLKSRSLHSAASKIYDVIVVGGGHAGTEAACAAARMGANTLLLTHKLETIGEMSCNPSFGGVGKGHLMREVDALDGVCGRICDVSGLQYVMLNKSKGPAVWGPRAQIDRKLYKKFLQAEVFKTDNLTIRAAGVEDLKIDGDTNQATCVGVVLSGTDEIVHGKSVVLTTGTFLRGNITIGLDVFPAGRMGDAPSVGLANTLDKLGFVLGRLKTGTPPRLDSRTIDVSSLDAVYGDKPPVPFSSMNDAVWIKPEDQLPCYVTWTNPEIDKIILDNAHLNRHVLEESNGPRYCPSLESKIMRFKGKTHQVFLEPEGFDSEVVYPNGLSCTLPEEIQQTLVRQIKGLENAVIVKPGYGVEYDYMDPRQIKPTLETKKVQSLYFAGQINGTTGYEEAAAQGIIAGINAACKVQNKPPFTIGRSEGYIGVLIDDLTSQGTNEPYRMFTSRAEFRLSLRPDNADIRLTGKAYETGCVSQKRYSQYKTMEQDLRENVQLLKEVQNDLFTWRVKMKRRTKNNYKQQSAYELLAGTETSMNDIIEAEPEKFGHLRGQDKLCERLKIEGIYGSHVEAQREQVEEIKRDEKLIIPDNIDYESLHISNEAKTKLTFAKPQSIAAASRIQGVTPADIVQLLKYSRTYQETAKT</sequence>
<accession>A0A8J1UUI1</accession>
<dbReference type="PANTHER" id="PTHR11806:SF0">
    <property type="entry name" value="PROTEIN MTO1 HOMOLOG, MITOCHONDRIAL"/>
    <property type="match status" value="1"/>
</dbReference>
<keyword evidence="3" id="KW-0285">Flavoprotein</keyword>
<name>A0A8J1UUI1_OWEFU</name>
<evidence type="ECO:0000259" key="5">
    <source>
        <dbReference type="SMART" id="SM01228"/>
    </source>
</evidence>
<dbReference type="FunFam" id="3.50.50.60:FF:000002">
    <property type="entry name" value="tRNA uridine 5-carboxymethylaminomethyl modification enzyme MnmG"/>
    <property type="match status" value="1"/>
</dbReference>
<dbReference type="InterPro" id="IPR049312">
    <property type="entry name" value="GIDA_C_N"/>
</dbReference>
<evidence type="ECO:0000256" key="2">
    <source>
        <dbReference type="ARBA" id="ARBA00007653"/>
    </source>
</evidence>
<gene>
    <name evidence="6" type="ORF">OFUS_LOCUS24672</name>
</gene>
<dbReference type="GO" id="GO:0050660">
    <property type="term" value="F:flavin adenine dinucleotide binding"/>
    <property type="evidence" value="ECO:0007669"/>
    <property type="project" value="InterPro"/>
</dbReference>
<dbReference type="NCBIfam" id="TIGR00136">
    <property type="entry name" value="mnmG_gidA"/>
    <property type="match status" value="1"/>
</dbReference>
<dbReference type="Proteomes" id="UP000749559">
    <property type="component" value="Unassembled WGS sequence"/>
</dbReference>
<dbReference type="GO" id="GO:0030488">
    <property type="term" value="P:tRNA methylation"/>
    <property type="evidence" value="ECO:0007669"/>
    <property type="project" value="TreeGrafter"/>
</dbReference>
<dbReference type="SUPFAM" id="SSF51905">
    <property type="entry name" value="FAD/NAD(P)-binding domain"/>
    <property type="match status" value="1"/>
</dbReference>
<dbReference type="AlphaFoldDB" id="A0A8J1UUI1"/>
<dbReference type="InterPro" id="IPR004416">
    <property type="entry name" value="MnmG"/>
</dbReference>
<dbReference type="FunFam" id="1.10.150.570:FF:000001">
    <property type="entry name" value="tRNA uridine 5-carboxymethylaminomethyl modification enzyme MnmG"/>
    <property type="match status" value="1"/>
</dbReference>
<dbReference type="GO" id="GO:0005739">
    <property type="term" value="C:mitochondrion"/>
    <property type="evidence" value="ECO:0007669"/>
    <property type="project" value="GOC"/>
</dbReference>
<comment type="similarity">
    <text evidence="2">Belongs to the MnmG family.</text>
</comment>
<dbReference type="OrthoDB" id="3329at2759"/>
<keyword evidence="4" id="KW-0274">FAD</keyword>
<dbReference type="InterPro" id="IPR040131">
    <property type="entry name" value="MnmG_N"/>
</dbReference>
<comment type="caution">
    <text evidence="6">The sequence shown here is derived from an EMBL/GenBank/DDBJ whole genome shotgun (WGS) entry which is preliminary data.</text>
</comment>
<dbReference type="InterPro" id="IPR026904">
    <property type="entry name" value="MnmG_C"/>
</dbReference>
<keyword evidence="7" id="KW-1185">Reference proteome</keyword>
<dbReference type="Pfam" id="PF21680">
    <property type="entry name" value="GIDA_C_1st"/>
    <property type="match status" value="1"/>
</dbReference>
<dbReference type="InterPro" id="IPR047001">
    <property type="entry name" value="MnmG_C_subdom"/>
</dbReference>
<dbReference type="PROSITE" id="PS01280">
    <property type="entry name" value="GIDA_1"/>
    <property type="match status" value="1"/>
</dbReference>
<dbReference type="Gene3D" id="1.10.150.570">
    <property type="entry name" value="GidA associated domain, C-terminal subdomain"/>
    <property type="match status" value="1"/>
</dbReference>
<dbReference type="GO" id="GO:0005829">
    <property type="term" value="C:cytosol"/>
    <property type="evidence" value="ECO:0007669"/>
    <property type="project" value="TreeGrafter"/>
</dbReference>
<dbReference type="Pfam" id="PF01134">
    <property type="entry name" value="GIDA"/>
    <property type="match status" value="1"/>
</dbReference>
<reference evidence="6" key="1">
    <citation type="submission" date="2022-03" db="EMBL/GenBank/DDBJ databases">
        <authorList>
            <person name="Martin C."/>
        </authorList>
    </citation>
    <scope>NUCLEOTIDE SEQUENCE</scope>
</reference>
<dbReference type="FunFam" id="3.50.50.60:FF:000082">
    <property type="entry name" value="protein MTO1 homolog, mitochondrial isoform X1"/>
    <property type="match status" value="1"/>
</dbReference>
<dbReference type="InterPro" id="IPR002218">
    <property type="entry name" value="MnmG-rel"/>
</dbReference>
<evidence type="ECO:0000256" key="1">
    <source>
        <dbReference type="ARBA" id="ARBA00001974"/>
    </source>
</evidence>
<dbReference type="GO" id="GO:0070899">
    <property type="term" value="P:mitochondrial tRNA wobble uridine modification"/>
    <property type="evidence" value="ECO:0007669"/>
    <property type="project" value="UniProtKB-ARBA"/>
</dbReference>
<feature type="domain" description="tRNA uridine 5-carboxymethylaminomethyl modification enzyme C-terminal subdomain" evidence="5">
    <location>
        <begin position="576"/>
        <end position="646"/>
    </location>
</feature>
<dbReference type="InterPro" id="IPR036188">
    <property type="entry name" value="FAD/NAD-bd_sf"/>
</dbReference>
<comment type="cofactor">
    <cofactor evidence="1">
        <name>FAD</name>
        <dbReference type="ChEBI" id="CHEBI:57692"/>
    </cofactor>
</comment>
<dbReference type="HAMAP" id="MF_00129">
    <property type="entry name" value="MnmG_GidA"/>
    <property type="match status" value="1"/>
</dbReference>
<dbReference type="Gene3D" id="3.50.50.60">
    <property type="entry name" value="FAD/NAD(P)-binding domain"/>
    <property type="match status" value="2"/>
</dbReference>
<dbReference type="EMBL" id="CAIIXF020000012">
    <property type="protein sequence ID" value="CAH1800834.1"/>
    <property type="molecule type" value="Genomic_DNA"/>
</dbReference>
<dbReference type="SMART" id="SM01228">
    <property type="entry name" value="GIDA_assoc_3"/>
    <property type="match status" value="1"/>
</dbReference>
<evidence type="ECO:0000313" key="7">
    <source>
        <dbReference type="Proteomes" id="UP000749559"/>
    </source>
</evidence>
<dbReference type="PROSITE" id="PS01281">
    <property type="entry name" value="GIDA_2"/>
    <property type="match status" value="1"/>
</dbReference>
<dbReference type="PANTHER" id="PTHR11806">
    <property type="entry name" value="GLUCOSE INHIBITED DIVISION PROTEIN A"/>
    <property type="match status" value="1"/>
</dbReference>
<protein>
    <recommendedName>
        <fullName evidence="5">tRNA uridine 5-carboxymethylaminomethyl modification enzyme C-terminal subdomain domain-containing protein</fullName>
    </recommendedName>
</protein>
<dbReference type="InterPro" id="IPR020595">
    <property type="entry name" value="MnmG-rel_CS"/>
</dbReference>